<feature type="transmembrane region" description="Helical" evidence="1">
    <location>
        <begin position="82"/>
        <end position="104"/>
    </location>
</feature>
<keyword evidence="1" id="KW-0472">Membrane</keyword>
<evidence type="ECO:0000313" key="2">
    <source>
        <dbReference type="EMBL" id="EGR33116.1"/>
    </source>
</evidence>
<gene>
    <name evidence="2" type="ORF">IMG5_061150</name>
</gene>
<dbReference type="RefSeq" id="XP_004037102.1">
    <property type="nucleotide sequence ID" value="XM_004037054.1"/>
</dbReference>
<reference evidence="2 3" key="1">
    <citation type="submission" date="2011-07" db="EMBL/GenBank/DDBJ databases">
        <authorList>
            <person name="Coyne R."/>
            <person name="Brami D."/>
            <person name="Johnson J."/>
            <person name="Hostetler J."/>
            <person name="Hannick L."/>
            <person name="Clark T."/>
            <person name="Cassidy-Hanley D."/>
            <person name="Inman J."/>
        </authorList>
    </citation>
    <scope>NUCLEOTIDE SEQUENCE [LARGE SCALE GENOMIC DNA]</scope>
    <source>
        <strain evidence="2 3">G5</strain>
    </source>
</reference>
<evidence type="ECO:0000256" key="1">
    <source>
        <dbReference type="SAM" id="Phobius"/>
    </source>
</evidence>
<evidence type="ECO:0008006" key="4">
    <source>
        <dbReference type="Google" id="ProtNLM"/>
    </source>
</evidence>
<accession>G0QNS5</accession>
<keyword evidence="3" id="KW-1185">Reference proteome</keyword>
<name>G0QNS5_ICHMU</name>
<proteinExistence type="predicted"/>
<feature type="transmembrane region" description="Helical" evidence="1">
    <location>
        <begin position="20"/>
        <end position="40"/>
    </location>
</feature>
<dbReference type="InParanoid" id="G0QNS5"/>
<protein>
    <recommendedName>
        <fullName evidence="4">Transmembrane protein</fullName>
    </recommendedName>
</protein>
<organism evidence="2 3">
    <name type="scientific">Ichthyophthirius multifiliis</name>
    <name type="common">White spot disease agent</name>
    <name type="synonym">Ich</name>
    <dbReference type="NCBI Taxonomy" id="5932"/>
    <lineage>
        <taxon>Eukaryota</taxon>
        <taxon>Sar</taxon>
        <taxon>Alveolata</taxon>
        <taxon>Ciliophora</taxon>
        <taxon>Intramacronucleata</taxon>
        <taxon>Oligohymenophorea</taxon>
        <taxon>Hymenostomatida</taxon>
        <taxon>Ophryoglenina</taxon>
        <taxon>Ichthyophthirius</taxon>
    </lineage>
</organism>
<evidence type="ECO:0000313" key="3">
    <source>
        <dbReference type="Proteomes" id="UP000008983"/>
    </source>
</evidence>
<dbReference type="GeneID" id="14909304"/>
<keyword evidence="1" id="KW-0812">Transmembrane</keyword>
<dbReference type="EMBL" id="GL983508">
    <property type="protein sequence ID" value="EGR33116.1"/>
    <property type="molecule type" value="Genomic_DNA"/>
</dbReference>
<dbReference type="Proteomes" id="UP000008983">
    <property type="component" value="Unassembled WGS sequence"/>
</dbReference>
<dbReference type="AlphaFoldDB" id="G0QNS5"/>
<keyword evidence="1" id="KW-1133">Transmembrane helix</keyword>
<sequence>MQQTFMIIFIAFQKKLFICYYFFQNIIFYFIYIFCFCKLFNNYYEENNFRILQANQNHKQRIIIFSYKYHLIKYSTFFYQSYYYLQYFHHQVIIITMFTIITYYFPNFLFYQLIINFFLLSNSIILDFLFSIKLLNCFHYITSNIFYSINSQNQYLYF</sequence>